<reference evidence="1 2" key="1">
    <citation type="submission" date="2018-03" db="EMBL/GenBank/DDBJ databases">
        <title>Genomic Encyclopedia of Type Strains, Phase III (KMG-III): the genomes of soil and plant-associated and newly described type strains.</title>
        <authorList>
            <person name="Whitman W."/>
        </authorList>
    </citation>
    <scope>NUCLEOTIDE SEQUENCE [LARGE SCALE GENOMIC DNA]</scope>
    <source>
        <strain evidence="1 2">CGMCC 1.12700</strain>
    </source>
</reference>
<name>A0A2P8D756_9BACT</name>
<comment type="caution">
    <text evidence="1">The sequence shown here is derived from an EMBL/GenBank/DDBJ whole genome shotgun (WGS) entry which is preliminary data.</text>
</comment>
<organism evidence="1 2">
    <name type="scientific">Taibaiella chishuiensis</name>
    <dbReference type="NCBI Taxonomy" id="1434707"/>
    <lineage>
        <taxon>Bacteria</taxon>
        <taxon>Pseudomonadati</taxon>
        <taxon>Bacteroidota</taxon>
        <taxon>Chitinophagia</taxon>
        <taxon>Chitinophagales</taxon>
        <taxon>Chitinophagaceae</taxon>
        <taxon>Taibaiella</taxon>
    </lineage>
</organism>
<evidence type="ECO:0000313" key="2">
    <source>
        <dbReference type="Proteomes" id="UP000240572"/>
    </source>
</evidence>
<dbReference type="AlphaFoldDB" id="A0A2P8D756"/>
<dbReference type="EMBL" id="PYGD01000002">
    <property type="protein sequence ID" value="PSK93060.1"/>
    <property type="molecule type" value="Genomic_DNA"/>
</dbReference>
<accession>A0A2P8D756</accession>
<gene>
    <name evidence="1" type="ORF">B0I18_10229</name>
</gene>
<sequence length="789" mass="91096">MKPIRSSFSIRPFVDFLREKIASGSTGLRMQQLQSVLDRIMEFEDWDQEISPEKAPAFQELFELIYMTFSAPITDENENVWALAMPFTPNIYFGTNALYRFMEKQAGEVKDSLMSAEKRAEKEMTRLSMIYALIFKKLYGFSFATKDDVIYNVQDEATGQNKYYKVELDSRFVDIEFEGKLPDINFENRQMLEDTRFEAMATIQKFLPLDKFRFSGFSLINVKDITAEHVIEKIKDIIVNLNPGQFVYNDIANALKEIMGNGHLDVMLMPVLKVNDKLVTNCFEGLNSGMQHTCNKYGLPVHAFLEAIEAFTKDPQIIFRKDVAEPRAGEDELFKILREIGVQGVAVLPIYFQKELVGVLSIIAKGDNVLDESLLSAIEPAIPLLEQLLQTTIDDFKITLDNTVKEKFTSLQPAVEWRFNEVAFDYLQGRKHNSRAEVKQVAFPDVYPLYGAIDIRNSTLERNNALKADMQHQLRLLSQVWEKLREQQEMGLISEMIFKTRQWETRIQDFITSDDEFQLNLFFEEEVAPFLKHFRQTHPAAASAIDDYFAAIGPTGEAHSNRRNLEESFQMINQTISNLLEQMNIEIQSAYPCYFEKYRSDGIEYDIYIGQSVTPDKEFHPLYLRNLRLWQLNSMALIAKLTRSLQAQLPKPLQTTQLIFIHANTIDISFRSDEHRFDVEGAYNIRYEMIKKRIDKVLIKGSDERLTQPGKIALVYFQQKDVEEYISHIHFLQSQGILKDEIEYLDLEELQGVNGLKALRVAVALEDEDITDLHVTAEGQLAELSRIQA</sequence>
<keyword evidence="2" id="KW-1185">Reference proteome</keyword>
<evidence type="ECO:0008006" key="3">
    <source>
        <dbReference type="Google" id="ProtNLM"/>
    </source>
</evidence>
<protein>
    <recommendedName>
        <fullName evidence="3">GAF domain-containing protein</fullName>
    </recommendedName>
</protein>
<evidence type="ECO:0000313" key="1">
    <source>
        <dbReference type="EMBL" id="PSK93060.1"/>
    </source>
</evidence>
<dbReference type="Proteomes" id="UP000240572">
    <property type="component" value="Unassembled WGS sequence"/>
</dbReference>
<proteinExistence type="predicted"/>